<feature type="zinc finger region" description="C3H1-type" evidence="6">
    <location>
        <begin position="99"/>
        <end position="120"/>
    </location>
</feature>
<dbReference type="SMART" id="SM00356">
    <property type="entry name" value="ZnF_C3H1"/>
    <property type="match status" value="2"/>
</dbReference>
<evidence type="ECO:0000313" key="10">
    <source>
        <dbReference type="RefSeq" id="XP_014677724.1"/>
    </source>
</evidence>
<organism evidence="9 10">
    <name type="scientific">Priapulus caudatus</name>
    <name type="common">Priapulid worm</name>
    <dbReference type="NCBI Taxonomy" id="37621"/>
    <lineage>
        <taxon>Eukaryota</taxon>
        <taxon>Metazoa</taxon>
        <taxon>Ecdysozoa</taxon>
        <taxon>Scalidophora</taxon>
        <taxon>Priapulida</taxon>
        <taxon>Priapulimorpha</taxon>
        <taxon>Priapulimorphida</taxon>
        <taxon>Priapulidae</taxon>
        <taxon>Priapulus</taxon>
    </lineage>
</organism>
<dbReference type="PROSITE" id="PS50103">
    <property type="entry name" value="ZF_C3H1"/>
    <property type="match status" value="2"/>
</dbReference>
<evidence type="ECO:0000256" key="4">
    <source>
        <dbReference type="ARBA" id="ARBA00022833"/>
    </source>
</evidence>
<feature type="region of interest" description="Disordered" evidence="7">
    <location>
        <begin position="1"/>
        <end position="37"/>
    </location>
</feature>
<dbReference type="PANTHER" id="PTHR12675">
    <property type="entry name" value="MUSCLEBLIND-LIKE PROTEIN"/>
    <property type="match status" value="1"/>
</dbReference>
<keyword evidence="4 6" id="KW-0862">Zinc</keyword>
<keyword evidence="3 6" id="KW-0863">Zinc-finger</keyword>
<accession>A0ABM1EZV3</accession>
<feature type="domain" description="C3H1-type" evidence="8">
    <location>
        <begin position="99"/>
        <end position="120"/>
    </location>
</feature>
<feature type="zinc finger region" description="C3H1-type" evidence="6">
    <location>
        <begin position="58"/>
        <end position="86"/>
    </location>
</feature>
<evidence type="ECO:0000256" key="7">
    <source>
        <dbReference type="SAM" id="MobiDB-lite"/>
    </source>
</evidence>
<dbReference type="GeneID" id="106817564"/>
<feature type="non-terminal residue" evidence="10">
    <location>
        <position position="1"/>
    </location>
</feature>
<comment type="similarity">
    <text evidence="5">Belongs to the muscleblind family.</text>
</comment>
<dbReference type="Proteomes" id="UP000695022">
    <property type="component" value="Unplaced"/>
</dbReference>
<proteinExistence type="inferred from homology"/>
<dbReference type="InterPro" id="IPR000571">
    <property type="entry name" value="Znf_CCCH"/>
</dbReference>
<keyword evidence="1 6" id="KW-0479">Metal-binding</keyword>
<evidence type="ECO:0000256" key="6">
    <source>
        <dbReference type="PROSITE-ProRule" id="PRU00723"/>
    </source>
</evidence>
<evidence type="ECO:0000256" key="2">
    <source>
        <dbReference type="ARBA" id="ARBA00022737"/>
    </source>
</evidence>
<dbReference type="PANTHER" id="PTHR12675:SF12">
    <property type="entry name" value="PROTEIN MUSCLEBLIND"/>
    <property type="match status" value="1"/>
</dbReference>
<evidence type="ECO:0000313" key="9">
    <source>
        <dbReference type="Proteomes" id="UP000695022"/>
    </source>
</evidence>
<gene>
    <name evidence="10" type="primary">LOC106817564</name>
</gene>
<dbReference type="Gene3D" id="3.30.1370.210">
    <property type="match status" value="1"/>
</dbReference>
<evidence type="ECO:0000256" key="1">
    <source>
        <dbReference type="ARBA" id="ARBA00022723"/>
    </source>
</evidence>
<dbReference type="Pfam" id="PF22628">
    <property type="entry name" value="zf-CCCH_10"/>
    <property type="match status" value="1"/>
</dbReference>
<sequence length="218" mass="24336">GSDPYPPADTSHRTRVKPIQQPEHDHARPRASRRGYATSFPECDARHSCVRSKKPGRTDRLEVCREFQRGNCKRLENECRFAHPPEHVTVDATDGMVTVCMDFVKGRCTREQCRYFHPPPHLQAQLKAVQSRANAAAMPQVVNVIGGKKRPRDTEDLLLQATFPGMVQYTKRPAGDKSGVPVYQPGGATYQTAIASMPYQQPYIPVSFADTSSVPANF</sequence>
<keyword evidence="9" id="KW-1185">Reference proteome</keyword>
<name>A0ABM1EZV3_PRICU</name>
<protein>
    <submittedName>
        <fullName evidence="10">Muscleblind-like protein 2a</fullName>
    </submittedName>
</protein>
<dbReference type="RefSeq" id="XP_014677724.1">
    <property type="nucleotide sequence ID" value="XM_014822238.1"/>
</dbReference>
<evidence type="ECO:0000256" key="3">
    <source>
        <dbReference type="ARBA" id="ARBA00022771"/>
    </source>
</evidence>
<reference evidence="10" key="1">
    <citation type="submission" date="2025-08" db="UniProtKB">
        <authorList>
            <consortium name="RefSeq"/>
        </authorList>
    </citation>
    <scope>IDENTIFICATION</scope>
</reference>
<evidence type="ECO:0000259" key="8">
    <source>
        <dbReference type="PROSITE" id="PS50103"/>
    </source>
</evidence>
<keyword evidence="2" id="KW-0677">Repeat</keyword>
<evidence type="ECO:0000256" key="5">
    <source>
        <dbReference type="ARBA" id="ARBA00038226"/>
    </source>
</evidence>
<dbReference type="InterPro" id="IPR054429">
    <property type="entry name" value="Znf-CCCH_Muscleblind-like"/>
</dbReference>
<feature type="domain" description="C3H1-type" evidence="8">
    <location>
        <begin position="58"/>
        <end position="86"/>
    </location>
</feature>